<feature type="domain" description="BTB" evidence="1">
    <location>
        <begin position="28"/>
        <end position="95"/>
    </location>
</feature>
<name>A0A482WZX9_LAOST</name>
<dbReference type="GO" id="GO:0005829">
    <property type="term" value="C:cytosol"/>
    <property type="evidence" value="ECO:0007669"/>
    <property type="project" value="TreeGrafter"/>
</dbReference>
<dbReference type="OrthoDB" id="624345at2759"/>
<dbReference type="Pfam" id="PF00651">
    <property type="entry name" value="BTB"/>
    <property type="match status" value="1"/>
</dbReference>
<evidence type="ECO:0000313" key="2">
    <source>
        <dbReference type="EMBL" id="RZF38826.1"/>
    </source>
</evidence>
<keyword evidence="3" id="KW-1185">Reference proteome</keyword>
<dbReference type="GO" id="GO:0022008">
    <property type="term" value="P:neurogenesis"/>
    <property type="evidence" value="ECO:0007669"/>
    <property type="project" value="TreeGrafter"/>
</dbReference>
<dbReference type="SMART" id="SM00225">
    <property type="entry name" value="BTB"/>
    <property type="match status" value="1"/>
</dbReference>
<dbReference type="PROSITE" id="PS50097">
    <property type="entry name" value="BTB"/>
    <property type="match status" value="1"/>
</dbReference>
<dbReference type="Gene3D" id="1.25.40.420">
    <property type="match status" value="1"/>
</dbReference>
<comment type="caution">
    <text evidence="2">The sequence shown here is derived from an EMBL/GenBank/DDBJ whole genome shotgun (WGS) entry which is preliminary data.</text>
</comment>
<proteinExistence type="predicted"/>
<dbReference type="InterPro" id="IPR000210">
    <property type="entry name" value="BTB/POZ_dom"/>
</dbReference>
<evidence type="ECO:0000313" key="3">
    <source>
        <dbReference type="Proteomes" id="UP000291343"/>
    </source>
</evidence>
<reference evidence="2 3" key="1">
    <citation type="journal article" date="2017" name="Gigascience">
        <title>Genome sequence of the small brown planthopper, Laodelphax striatellus.</title>
        <authorList>
            <person name="Zhu J."/>
            <person name="Jiang F."/>
            <person name="Wang X."/>
            <person name="Yang P."/>
            <person name="Bao Y."/>
            <person name="Zhao W."/>
            <person name="Wang W."/>
            <person name="Lu H."/>
            <person name="Wang Q."/>
            <person name="Cui N."/>
            <person name="Li J."/>
            <person name="Chen X."/>
            <person name="Luo L."/>
            <person name="Yu J."/>
            <person name="Kang L."/>
            <person name="Cui F."/>
        </authorList>
    </citation>
    <scope>NUCLEOTIDE SEQUENCE [LARGE SCALE GENOMIC DNA]</scope>
    <source>
        <strain evidence="2">Lst14</strain>
    </source>
</reference>
<evidence type="ECO:0000259" key="1">
    <source>
        <dbReference type="PROSITE" id="PS50097"/>
    </source>
</evidence>
<dbReference type="Proteomes" id="UP000291343">
    <property type="component" value="Unassembled WGS sequence"/>
</dbReference>
<dbReference type="AlphaFoldDB" id="A0A482WZX9"/>
<dbReference type="PANTHER" id="PTHR45774">
    <property type="entry name" value="BTB/POZ DOMAIN-CONTAINING"/>
    <property type="match status" value="1"/>
</dbReference>
<gene>
    <name evidence="2" type="ORF">LSTR_LSTR000529</name>
</gene>
<dbReference type="CDD" id="cd18186">
    <property type="entry name" value="BTB_POZ_ZBTB_KLHL-like"/>
    <property type="match status" value="1"/>
</dbReference>
<protein>
    <recommendedName>
        <fullName evidence="1">BTB domain-containing protein</fullName>
    </recommendedName>
</protein>
<dbReference type="InParanoid" id="A0A482WZX9"/>
<sequence>MDLNSSTDPDVSKTFKKRFLHLLDKDICDCEFIVGSQETVIKGHKLLFSAASEVFYAMFYGELKEEQSVRIVDIDPEVFQAMRQFIYTGKVNFTSAIQALSVYIAARKYIIHALSTKCVSFIQEKHIQPSEVLEFVEICKVHYIQEFEELYNKVIQEHTDKVVESDYFLLAGSEVIELILKSPSLNLSSEIDVFHHFERWVRAEAERKGVDVGEIMTGSIGHLRKHIRFLSMSLDDFITTVAGSPLLNSDEKVAVACNLKKSDSKTMPNSLSLEWQPRNFITTSLDTKCYKYKHVFLVTIDDPTTSSFGEYKPDFRGCDGRIKFGGISCIKVLEYIYFNVRVNIDQRPRYQKMYFMGYCKAKLITIELKLEVLAGKRCYPLFENNLDIIVNDCHEEQDERYSVCAKIPKSTLKNRRFSVDNASNIVNIRCSFNIDWK</sequence>
<dbReference type="STRING" id="195883.A0A482WZX9"/>
<dbReference type="EMBL" id="QKKF02021603">
    <property type="protein sequence ID" value="RZF38826.1"/>
    <property type="molecule type" value="Genomic_DNA"/>
</dbReference>
<dbReference type="InterPro" id="IPR011705">
    <property type="entry name" value="BACK"/>
</dbReference>
<dbReference type="Gene3D" id="3.30.710.10">
    <property type="entry name" value="Potassium Channel Kv1.1, Chain A"/>
    <property type="match status" value="1"/>
</dbReference>
<dbReference type="SUPFAM" id="SSF54695">
    <property type="entry name" value="POZ domain"/>
    <property type="match status" value="1"/>
</dbReference>
<organism evidence="2 3">
    <name type="scientific">Laodelphax striatellus</name>
    <name type="common">Small brown planthopper</name>
    <name type="synonym">Delphax striatella</name>
    <dbReference type="NCBI Taxonomy" id="195883"/>
    <lineage>
        <taxon>Eukaryota</taxon>
        <taxon>Metazoa</taxon>
        <taxon>Ecdysozoa</taxon>
        <taxon>Arthropoda</taxon>
        <taxon>Hexapoda</taxon>
        <taxon>Insecta</taxon>
        <taxon>Pterygota</taxon>
        <taxon>Neoptera</taxon>
        <taxon>Paraneoptera</taxon>
        <taxon>Hemiptera</taxon>
        <taxon>Auchenorrhyncha</taxon>
        <taxon>Fulgoroidea</taxon>
        <taxon>Delphacidae</taxon>
        <taxon>Criomorphinae</taxon>
        <taxon>Laodelphax</taxon>
    </lineage>
</organism>
<dbReference type="PANTHER" id="PTHR45774:SF4">
    <property type="entry name" value="AXUNDEAD, ISOFORM F"/>
    <property type="match status" value="1"/>
</dbReference>
<accession>A0A482WZX9</accession>
<dbReference type="SMART" id="SM00875">
    <property type="entry name" value="BACK"/>
    <property type="match status" value="1"/>
</dbReference>
<dbReference type="Pfam" id="PF07707">
    <property type="entry name" value="BACK"/>
    <property type="match status" value="1"/>
</dbReference>
<dbReference type="InterPro" id="IPR011333">
    <property type="entry name" value="SKP1/BTB/POZ_sf"/>
</dbReference>